<sequence>MQMDFVTNHFRHYISYSCLQSMEVTKQYCVVKFREMLFLDTEEYQLVPATWILSRSKKDAIIAFPLMNRTKLLDAVQKREPPRERWLSFPASIEYESGEHWTLFVNNTF</sequence>
<protein>
    <submittedName>
        <fullName evidence="1">Uncharacterized protein</fullName>
    </submittedName>
</protein>
<name>B8PQ80_9VIRU</name>
<dbReference type="EMBL" id="EU001284">
    <property type="protein sequence ID" value="ACE75506.1"/>
    <property type="molecule type" value="Genomic_DNA"/>
</dbReference>
<reference evidence="1" key="1">
    <citation type="submission" date="2007-06" db="EMBL/GenBank/DDBJ databases">
        <authorList>
            <person name="Desjardins C.A."/>
            <person name="Gundersen-Rindal D.E."/>
            <person name="Hostetler J.B."/>
            <person name="Tallon L.J."/>
            <person name="Utterback T.R."/>
            <person name="Fuester R.W."/>
            <person name="Schatz M.C."/>
            <person name="Pedroni M.J."/>
            <person name="Fadrosh D.W."/>
            <person name="Haas B.J."/>
            <person name="Toms B.S."/>
            <person name="Chen D."/>
            <person name="Nene V."/>
        </authorList>
    </citation>
    <scope>NUCLEOTIDE SEQUENCE</scope>
</reference>
<gene>
    <name evidence="1" type="ORF">GFV_28g0020</name>
</gene>
<proteinExistence type="predicted"/>
<organism evidence="1">
    <name type="scientific">Bracoviriform facetosae</name>
    <dbReference type="NCBI Taxonomy" id="2083300"/>
    <lineage>
        <taxon>Viruses</taxon>
        <taxon>Viruses incertae sedis</taxon>
        <taxon>Polydnaviriformidae</taxon>
        <taxon>Bracoviriform</taxon>
    </lineage>
</organism>
<accession>B8PQ80</accession>
<evidence type="ECO:0000313" key="1">
    <source>
        <dbReference type="EMBL" id="ACE75506.1"/>
    </source>
</evidence>